<feature type="compositionally biased region" description="Low complexity" evidence="1">
    <location>
        <begin position="153"/>
        <end position="171"/>
    </location>
</feature>
<dbReference type="AlphaFoldDB" id="A0A420YBG7"/>
<dbReference type="Proteomes" id="UP000275385">
    <property type="component" value="Unassembled WGS sequence"/>
</dbReference>
<sequence length="433" mass="47349">MIHKTGKRHGPRSMSFISRLTPTSSPSAEEHTVCAVVCLCSCAVDSSFEFSLAVALSIASKLHFSTNPVSLFLFYFFASLTDLSPHRMSSERDSNSNRNGKGKGKEVREDISSSEQNARSGQDGSMLSRIANSSAGLASSMLSGTPNSNVLVSSISGQKGSSSSRPGASDSNLGERSLPFQKDTPGAPSFKAAEAHLHSTVEEAAFADFLDSADELTAPTPGPNDLETACQYHLPPETAPGNPGYGFPSVAEQQKHDGEDVVALLMQDEGAFELPEEEVIPPQEMESLRRALFGHSNAVKQLSALTDPMNFIPDHLQGPEVEKYVQMYMVKKDQERKSGQKLPYGSTIMRQEMEVSDAQDEEARQTFAWLEQWDDVLTSYMDEVWGDFEGLLKQARVEYEEVQKAEEDQEPPPETPALRRLRAILGHLRGAQG</sequence>
<feature type="region of interest" description="Disordered" evidence="1">
    <location>
        <begin position="1"/>
        <end position="26"/>
    </location>
</feature>
<keyword evidence="3" id="KW-1185">Reference proteome</keyword>
<proteinExistence type="predicted"/>
<accession>A0A420YBG7</accession>
<feature type="region of interest" description="Disordered" evidence="1">
    <location>
        <begin position="149"/>
        <end position="188"/>
    </location>
</feature>
<comment type="caution">
    <text evidence="2">The sequence shown here is derived from an EMBL/GenBank/DDBJ whole genome shotgun (WGS) entry which is preliminary data.</text>
</comment>
<dbReference type="EMBL" id="QVQW01000022">
    <property type="protein sequence ID" value="RKU45248.1"/>
    <property type="molecule type" value="Genomic_DNA"/>
</dbReference>
<protein>
    <submittedName>
        <fullName evidence="2">Uncharacterized protein</fullName>
    </submittedName>
</protein>
<dbReference type="STRING" id="177199.A0A420YBG7"/>
<dbReference type="OrthoDB" id="5337545at2759"/>
<feature type="compositionally biased region" description="Polar residues" evidence="1">
    <location>
        <begin position="113"/>
        <end position="125"/>
    </location>
</feature>
<organism evidence="2 3">
    <name type="scientific">Coniochaeta pulveracea</name>
    <dbReference type="NCBI Taxonomy" id="177199"/>
    <lineage>
        <taxon>Eukaryota</taxon>
        <taxon>Fungi</taxon>
        <taxon>Dikarya</taxon>
        <taxon>Ascomycota</taxon>
        <taxon>Pezizomycotina</taxon>
        <taxon>Sordariomycetes</taxon>
        <taxon>Sordariomycetidae</taxon>
        <taxon>Coniochaetales</taxon>
        <taxon>Coniochaetaceae</taxon>
        <taxon>Coniochaeta</taxon>
    </lineage>
</organism>
<evidence type="ECO:0000313" key="2">
    <source>
        <dbReference type="EMBL" id="RKU45248.1"/>
    </source>
</evidence>
<gene>
    <name evidence="2" type="ORF">DL546_003328</name>
</gene>
<evidence type="ECO:0000313" key="3">
    <source>
        <dbReference type="Proteomes" id="UP000275385"/>
    </source>
</evidence>
<evidence type="ECO:0000256" key="1">
    <source>
        <dbReference type="SAM" id="MobiDB-lite"/>
    </source>
</evidence>
<feature type="compositionally biased region" description="Basic and acidic residues" evidence="1">
    <location>
        <begin position="86"/>
        <end position="95"/>
    </location>
</feature>
<feature type="compositionally biased region" description="Polar residues" evidence="1">
    <location>
        <begin position="15"/>
        <end position="26"/>
    </location>
</feature>
<name>A0A420YBG7_9PEZI</name>
<reference evidence="2 3" key="1">
    <citation type="submission" date="2018-08" db="EMBL/GenBank/DDBJ databases">
        <title>Draft genome of the lignicolous fungus Coniochaeta pulveracea.</title>
        <authorList>
            <person name="Borstlap C.J."/>
            <person name="De Witt R.N."/>
            <person name="Botha A."/>
            <person name="Volschenk H."/>
        </authorList>
    </citation>
    <scope>NUCLEOTIDE SEQUENCE [LARGE SCALE GENOMIC DNA]</scope>
    <source>
        <strain evidence="2 3">CAB683</strain>
    </source>
</reference>
<feature type="compositionally biased region" description="Basic residues" evidence="1">
    <location>
        <begin position="1"/>
        <end position="11"/>
    </location>
</feature>
<feature type="region of interest" description="Disordered" evidence="1">
    <location>
        <begin position="86"/>
        <end position="126"/>
    </location>
</feature>